<gene>
    <name evidence="1" type="ORF">A3864_16115</name>
</gene>
<dbReference type="AlphaFoldDB" id="A0AAX1Q677"/>
<reference evidence="1 2" key="1">
    <citation type="submission" date="2016-03" db="EMBL/GenBank/DDBJ databases">
        <title>Comparison of Bacillus endophyticus and B. anthracis characteristics using whole genome sequence analysis and microbiological techniques.</title>
        <authorList>
            <person name="Lekota K.E."/>
            <person name="Mafofo J."/>
            <person name="Rees J."/>
            <person name="Muchadeyi F.C."/>
            <person name="Madoroba E."/>
            <person name="Van Heerden H."/>
        </authorList>
    </citation>
    <scope>NUCLEOTIDE SEQUENCE [LARGE SCALE GENOMIC DNA]</scope>
    <source>
        <strain evidence="1 2">3631_10C</strain>
    </source>
</reference>
<organism evidence="1 2">
    <name type="scientific">Priestia endophytica</name>
    <dbReference type="NCBI Taxonomy" id="135735"/>
    <lineage>
        <taxon>Bacteria</taxon>
        <taxon>Bacillati</taxon>
        <taxon>Bacillota</taxon>
        <taxon>Bacilli</taxon>
        <taxon>Bacillales</taxon>
        <taxon>Bacillaceae</taxon>
        <taxon>Priestia</taxon>
    </lineage>
</organism>
<comment type="caution">
    <text evidence="1">The sequence shown here is derived from an EMBL/GenBank/DDBJ whole genome shotgun (WGS) entry which is preliminary data.</text>
</comment>
<evidence type="ECO:0000313" key="2">
    <source>
        <dbReference type="Proteomes" id="UP000250174"/>
    </source>
</evidence>
<name>A0AAX1Q677_9BACI</name>
<proteinExistence type="predicted"/>
<protein>
    <submittedName>
        <fullName evidence="1">Uncharacterized protein</fullName>
    </submittedName>
</protein>
<dbReference type="RefSeq" id="WP_113765802.1">
    <property type="nucleotide sequence ID" value="NZ_LVYK01000037.1"/>
</dbReference>
<dbReference type="Proteomes" id="UP000250174">
    <property type="component" value="Unassembled WGS sequence"/>
</dbReference>
<evidence type="ECO:0000313" key="1">
    <source>
        <dbReference type="EMBL" id="RAS75193.1"/>
    </source>
</evidence>
<accession>A0AAX1Q677</accession>
<sequence>MIIELSGKNSQSGKSSEKAIVDKLKEDDNFRVTLKYKGELFFKALKRNKLIKQCLIKRDKTPELKYDSVITSGVGLIVASRVAKSIFDEYEQSRKEHLELSILEGAYNSLELLMLFDWSRSNSFFKGKLVSEETDKLITIPYLIQTADVLRFQIQTFP</sequence>
<dbReference type="EMBL" id="LVYK01000037">
    <property type="protein sequence ID" value="RAS75193.1"/>
    <property type="molecule type" value="Genomic_DNA"/>
</dbReference>